<dbReference type="SUPFAM" id="SSF141091">
    <property type="entry name" value="L21p-like"/>
    <property type="match status" value="1"/>
</dbReference>
<evidence type="ECO:0000256" key="2">
    <source>
        <dbReference type="ARBA" id="ARBA00022980"/>
    </source>
</evidence>
<comment type="caution">
    <text evidence="6">The sequence shown here is derived from an EMBL/GenBank/DDBJ whole genome shotgun (WGS) entry which is preliminary data.</text>
</comment>
<dbReference type="EMBL" id="MHLZ01000038">
    <property type="protein sequence ID" value="OGZ19276.1"/>
    <property type="molecule type" value="Genomic_DNA"/>
</dbReference>
<evidence type="ECO:0000313" key="6">
    <source>
        <dbReference type="EMBL" id="OGZ19276.1"/>
    </source>
</evidence>
<dbReference type="Proteomes" id="UP000177360">
    <property type="component" value="Unassembled WGS sequence"/>
</dbReference>
<dbReference type="GO" id="GO:0006412">
    <property type="term" value="P:translation"/>
    <property type="evidence" value="ECO:0007669"/>
    <property type="project" value="UniProtKB-UniRule"/>
</dbReference>
<evidence type="ECO:0000313" key="7">
    <source>
        <dbReference type="Proteomes" id="UP000177360"/>
    </source>
</evidence>
<dbReference type="Pfam" id="PF00829">
    <property type="entry name" value="Ribosomal_L21p"/>
    <property type="match status" value="1"/>
</dbReference>
<keyword evidence="3 4" id="KW-0687">Ribonucleoprotein</keyword>
<keyword evidence="4 5" id="KW-0699">rRNA-binding</keyword>
<keyword evidence="2 4" id="KW-0689">Ribosomal protein</keyword>
<dbReference type="InterPro" id="IPR001787">
    <property type="entry name" value="Ribosomal_bL21"/>
</dbReference>
<dbReference type="GO" id="GO:1990904">
    <property type="term" value="C:ribonucleoprotein complex"/>
    <property type="evidence" value="ECO:0007669"/>
    <property type="project" value="UniProtKB-KW"/>
</dbReference>
<comment type="subunit">
    <text evidence="4">Part of the 50S ribosomal subunit. Contacts protein L20.</text>
</comment>
<dbReference type="PANTHER" id="PTHR21349:SF0">
    <property type="entry name" value="LARGE RIBOSOMAL SUBUNIT PROTEIN BL21M"/>
    <property type="match status" value="1"/>
</dbReference>
<reference evidence="6 7" key="1">
    <citation type="journal article" date="2016" name="Nat. Commun.">
        <title>Thousands of microbial genomes shed light on interconnected biogeochemical processes in an aquifer system.</title>
        <authorList>
            <person name="Anantharaman K."/>
            <person name="Brown C.T."/>
            <person name="Hug L.A."/>
            <person name="Sharon I."/>
            <person name="Castelle C.J."/>
            <person name="Probst A.J."/>
            <person name="Thomas B.C."/>
            <person name="Singh A."/>
            <person name="Wilkins M.J."/>
            <person name="Karaoz U."/>
            <person name="Brodie E.L."/>
            <person name="Williams K.H."/>
            <person name="Hubbard S.S."/>
            <person name="Banfield J.F."/>
        </authorList>
    </citation>
    <scope>NUCLEOTIDE SEQUENCE [LARGE SCALE GENOMIC DNA]</scope>
</reference>
<name>A0A1G2E088_9BACT</name>
<dbReference type="GO" id="GO:0003735">
    <property type="term" value="F:structural constituent of ribosome"/>
    <property type="evidence" value="ECO:0007669"/>
    <property type="project" value="InterPro"/>
</dbReference>
<proteinExistence type="inferred from homology"/>
<evidence type="ECO:0000256" key="5">
    <source>
        <dbReference type="RuleBase" id="RU000562"/>
    </source>
</evidence>
<dbReference type="GO" id="GO:0019843">
    <property type="term" value="F:rRNA binding"/>
    <property type="evidence" value="ECO:0007669"/>
    <property type="project" value="UniProtKB-UniRule"/>
</dbReference>
<comment type="function">
    <text evidence="4 5">This protein binds to 23S rRNA in the presence of protein L20.</text>
</comment>
<comment type="similarity">
    <text evidence="1 4 5">Belongs to the bacterial ribosomal protein bL21 family.</text>
</comment>
<gene>
    <name evidence="4" type="primary">rplU</name>
    <name evidence="6" type="ORF">A2626_01545</name>
</gene>
<dbReference type="PANTHER" id="PTHR21349">
    <property type="entry name" value="50S RIBOSOMAL PROTEIN L21"/>
    <property type="match status" value="1"/>
</dbReference>
<organism evidence="6 7">
    <name type="scientific">Candidatus Nealsonbacteria bacterium RIFCSPHIGHO2_01_FULL_38_55</name>
    <dbReference type="NCBI Taxonomy" id="1801664"/>
    <lineage>
        <taxon>Bacteria</taxon>
        <taxon>Candidatus Nealsoniibacteriota</taxon>
    </lineage>
</organism>
<evidence type="ECO:0000256" key="1">
    <source>
        <dbReference type="ARBA" id="ARBA00008563"/>
    </source>
</evidence>
<dbReference type="NCBIfam" id="TIGR00061">
    <property type="entry name" value="L21"/>
    <property type="match status" value="1"/>
</dbReference>
<dbReference type="GO" id="GO:0005840">
    <property type="term" value="C:ribosome"/>
    <property type="evidence" value="ECO:0007669"/>
    <property type="project" value="UniProtKB-KW"/>
</dbReference>
<dbReference type="GO" id="GO:0005737">
    <property type="term" value="C:cytoplasm"/>
    <property type="evidence" value="ECO:0007669"/>
    <property type="project" value="UniProtKB-ARBA"/>
</dbReference>
<dbReference type="InterPro" id="IPR036164">
    <property type="entry name" value="bL21-like_sf"/>
</dbReference>
<evidence type="ECO:0000256" key="3">
    <source>
        <dbReference type="ARBA" id="ARBA00023274"/>
    </source>
</evidence>
<dbReference type="InterPro" id="IPR028909">
    <property type="entry name" value="bL21-like"/>
</dbReference>
<evidence type="ECO:0000256" key="4">
    <source>
        <dbReference type="HAMAP-Rule" id="MF_01363"/>
    </source>
</evidence>
<protein>
    <recommendedName>
        <fullName evidence="4">Large ribosomal subunit protein bL21</fullName>
    </recommendedName>
</protein>
<accession>A0A1G2E088</accession>
<dbReference type="HAMAP" id="MF_01363">
    <property type="entry name" value="Ribosomal_bL21"/>
    <property type="match status" value="1"/>
</dbReference>
<keyword evidence="4 5" id="KW-0694">RNA-binding</keyword>
<sequence length="103" mass="11782">MLAVIKTGGKQYLVKPGDKIEIEKIGKDEGEEIIFGEVLLFEKSGKLEIGNPFIKGARVFGKILKQEKGDKEIIFRYKAKTRRRTKKGHRQFFTEVQITKIGD</sequence>
<dbReference type="AlphaFoldDB" id="A0A1G2E088"/>